<evidence type="ECO:0000259" key="8">
    <source>
        <dbReference type="Pfam" id="PF13359"/>
    </source>
</evidence>
<comment type="cofactor">
    <cofactor evidence="1">
        <name>a divalent metal cation</name>
        <dbReference type="ChEBI" id="CHEBI:60240"/>
    </cofactor>
</comment>
<accession>A0AA89C691</accession>
<feature type="non-terminal residue" evidence="9">
    <location>
        <position position="1"/>
    </location>
</feature>
<dbReference type="PANTHER" id="PTHR22930">
    <property type="match status" value="1"/>
</dbReference>
<dbReference type="Pfam" id="PF13359">
    <property type="entry name" value="DDE_Tnp_4"/>
    <property type="match status" value="1"/>
</dbReference>
<organism evidence="9 10">
    <name type="scientific">Pinctada imbricata</name>
    <name type="common">Atlantic pearl-oyster</name>
    <name type="synonym">Pinctada martensii</name>
    <dbReference type="NCBI Taxonomy" id="66713"/>
    <lineage>
        <taxon>Eukaryota</taxon>
        <taxon>Metazoa</taxon>
        <taxon>Spiralia</taxon>
        <taxon>Lophotrochozoa</taxon>
        <taxon>Mollusca</taxon>
        <taxon>Bivalvia</taxon>
        <taxon>Autobranchia</taxon>
        <taxon>Pteriomorphia</taxon>
        <taxon>Pterioida</taxon>
        <taxon>Pterioidea</taxon>
        <taxon>Pteriidae</taxon>
        <taxon>Pinctada</taxon>
    </lineage>
</organism>
<dbReference type="InterPro" id="IPR027806">
    <property type="entry name" value="HARBI1_dom"/>
</dbReference>
<comment type="similarity">
    <text evidence="3">Belongs to the HARBI1 family.</text>
</comment>
<comment type="caution">
    <text evidence="9">The sequence shown here is derived from an EMBL/GenBank/DDBJ whole genome shotgun (WGS) entry which is preliminary data.</text>
</comment>
<evidence type="ECO:0000313" key="9">
    <source>
        <dbReference type="EMBL" id="KAK3107927.1"/>
    </source>
</evidence>
<evidence type="ECO:0000256" key="5">
    <source>
        <dbReference type="ARBA" id="ARBA00022723"/>
    </source>
</evidence>
<dbReference type="Proteomes" id="UP001186944">
    <property type="component" value="Unassembled WGS sequence"/>
</dbReference>
<dbReference type="GO" id="GO:0046872">
    <property type="term" value="F:metal ion binding"/>
    <property type="evidence" value="ECO:0007669"/>
    <property type="project" value="UniProtKB-KW"/>
</dbReference>
<comment type="subcellular location">
    <subcellularLocation>
        <location evidence="2">Nucleus</location>
    </subcellularLocation>
</comment>
<dbReference type="GO" id="GO:0004518">
    <property type="term" value="F:nuclease activity"/>
    <property type="evidence" value="ECO:0007669"/>
    <property type="project" value="UniProtKB-KW"/>
</dbReference>
<evidence type="ECO:0000256" key="4">
    <source>
        <dbReference type="ARBA" id="ARBA00022722"/>
    </source>
</evidence>
<evidence type="ECO:0000256" key="7">
    <source>
        <dbReference type="ARBA" id="ARBA00023242"/>
    </source>
</evidence>
<gene>
    <name evidence="9" type="ORF">FSP39_025458</name>
</gene>
<keyword evidence="6" id="KW-0378">Hydrolase</keyword>
<evidence type="ECO:0000256" key="3">
    <source>
        <dbReference type="ARBA" id="ARBA00006958"/>
    </source>
</evidence>
<dbReference type="GO" id="GO:0005634">
    <property type="term" value="C:nucleus"/>
    <property type="evidence" value="ECO:0007669"/>
    <property type="project" value="UniProtKB-SubCell"/>
</dbReference>
<evidence type="ECO:0000256" key="6">
    <source>
        <dbReference type="ARBA" id="ARBA00022801"/>
    </source>
</evidence>
<evidence type="ECO:0000313" key="10">
    <source>
        <dbReference type="Proteomes" id="UP001186944"/>
    </source>
</evidence>
<evidence type="ECO:0000256" key="1">
    <source>
        <dbReference type="ARBA" id="ARBA00001968"/>
    </source>
</evidence>
<keyword evidence="5" id="KW-0479">Metal-binding</keyword>
<protein>
    <recommendedName>
        <fullName evidence="8">DDE Tnp4 domain-containing protein</fullName>
    </recommendedName>
</protein>
<dbReference type="PANTHER" id="PTHR22930:SF85">
    <property type="entry name" value="GH03217P-RELATED"/>
    <property type="match status" value="1"/>
</dbReference>
<keyword evidence="10" id="KW-1185">Reference proteome</keyword>
<name>A0AA89C691_PINIB</name>
<proteinExistence type="inferred from homology"/>
<evidence type="ECO:0000256" key="2">
    <source>
        <dbReference type="ARBA" id="ARBA00004123"/>
    </source>
</evidence>
<reference evidence="9" key="1">
    <citation type="submission" date="2019-08" db="EMBL/GenBank/DDBJ databases">
        <title>The improved chromosome-level genome for the pearl oyster Pinctada fucata martensii using PacBio sequencing and Hi-C.</title>
        <authorList>
            <person name="Zheng Z."/>
        </authorList>
    </citation>
    <scope>NUCLEOTIDE SEQUENCE</scope>
    <source>
        <strain evidence="9">ZZ-2019</strain>
        <tissue evidence="9">Adductor muscle</tissue>
    </source>
</reference>
<keyword evidence="4" id="KW-0540">Nuclease</keyword>
<dbReference type="GO" id="GO:0016787">
    <property type="term" value="F:hydrolase activity"/>
    <property type="evidence" value="ECO:0007669"/>
    <property type="project" value="UniProtKB-KW"/>
</dbReference>
<dbReference type="EMBL" id="VSWD01000002">
    <property type="protein sequence ID" value="KAK3107927.1"/>
    <property type="molecule type" value="Genomic_DNA"/>
</dbReference>
<keyword evidence="7" id="KW-0539">Nucleus</keyword>
<feature type="domain" description="DDE Tnp4" evidence="8">
    <location>
        <begin position="91"/>
        <end position="241"/>
    </location>
</feature>
<dbReference type="InterPro" id="IPR045249">
    <property type="entry name" value="HARBI1-like"/>
</dbReference>
<dbReference type="AlphaFoldDB" id="A0AA89C691"/>
<sequence>RREYAGGRPQNALDKDLLMMLWYLSTQETVRSISDRFNVQESTFILHNQRLLDVFSSLCKNFIVWPSDAEKQQVLRGFEAIQEFPGVTGAVDGTHIAITPPGPNEADYVNRKSYHSIILQAVCKHDRSFTDINCGWPGRLNEARVFRNSNACKFQSQLCGQNHLIGDGAYPLSRFLMKPYRESPNLTQAEKLFNKKLCSTRSVIEHAFGILKTRFRRLQHINMNKKEHIVKTIVTCCVLHNICIINHDDLDENFEAEVDDNIGIELSADTAEGNLKRLFLTRQLSNHE</sequence>